<name>A0A916L7R7_MYCTX</name>
<dbReference type="EMBL" id="CSBK01000052">
    <property type="protein sequence ID" value="COW85831.1"/>
    <property type="molecule type" value="Genomic_DNA"/>
</dbReference>
<accession>A0A916L7R7</accession>
<dbReference type="Proteomes" id="UP000039021">
    <property type="component" value="Unassembled WGS sequence"/>
</dbReference>
<evidence type="ECO:0000313" key="2">
    <source>
        <dbReference type="Proteomes" id="UP000039021"/>
    </source>
</evidence>
<evidence type="ECO:0000313" key="1">
    <source>
        <dbReference type="EMBL" id="COW85831.1"/>
    </source>
</evidence>
<comment type="caution">
    <text evidence="1">The sequence shown here is derived from an EMBL/GenBank/DDBJ whole genome shotgun (WGS) entry which is preliminary data.</text>
</comment>
<proteinExistence type="predicted"/>
<sequence>MTIALSDALYVSIREDFGASANRPMSVSTSPT</sequence>
<dbReference type="AlphaFoldDB" id="A0A916L7R7"/>
<reference evidence="2" key="1">
    <citation type="submission" date="2015-03" db="EMBL/GenBank/DDBJ databases">
        <authorList>
            <consortium name="Pathogen Informatics"/>
        </authorList>
    </citation>
    <scope>NUCLEOTIDE SEQUENCE [LARGE SCALE GENOMIC DNA]</scope>
    <source>
        <strain evidence="2">N09902308</strain>
    </source>
</reference>
<organism evidence="1 2">
    <name type="scientific">Mycobacterium tuberculosis</name>
    <dbReference type="NCBI Taxonomy" id="1773"/>
    <lineage>
        <taxon>Bacteria</taxon>
        <taxon>Bacillati</taxon>
        <taxon>Actinomycetota</taxon>
        <taxon>Actinomycetes</taxon>
        <taxon>Mycobacteriales</taxon>
        <taxon>Mycobacteriaceae</taxon>
        <taxon>Mycobacterium</taxon>
        <taxon>Mycobacterium tuberculosis complex</taxon>
    </lineage>
</organism>
<protein>
    <submittedName>
        <fullName evidence="1">Uncharacterized protein</fullName>
    </submittedName>
</protein>
<gene>
    <name evidence="1" type="ORF">ERS007739_00215</name>
</gene>